<organism evidence="1 2">
    <name type="scientific">Penicillium italicum</name>
    <name type="common">Blue mold</name>
    <dbReference type="NCBI Taxonomy" id="40296"/>
    <lineage>
        <taxon>Eukaryota</taxon>
        <taxon>Fungi</taxon>
        <taxon>Dikarya</taxon>
        <taxon>Ascomycota</taxon>
        <taxon>Pezizomycotina</taxon>
        <taxon>Eurotiomycetes</taxon>
        <taxon>Eurotiomycetidae</taxon>
        <taxon>Eurotiales</taxon>
        <taxon>Aspergillaceae</taxon>
        <taxon>Penicillium</taxon>
    </lineage>
</organism>
<keyword evidence="2" id="KW-1185">Reference proteome</keyword>
<evidence type="ECO:0000313" key="2">
    <source>
        <dbReference type="Proteomes" id="UP000030104"/>
    </source>
</evidence>
<sequence>MNTNQSRSSVRLKRIGPERSTLPDLTAWDIAKTVFSDSASHASFVRPNQNHKPFHANDDTFQNKTDVDFALQFGAWLSGIAGNIEKAL</sequence>
<evidence type="ECO:0000313" key="1">
    <source>
        <dbReference type="EMBL" id="KGO75329.1"/>
    </source>
</evidence>
<dbReference type="AlphaFoldDB" id="A0A0A2L5S8"/>
<dbReference type="EMBL" id="JQGA01000476">
    <property type="protein sequence ID" value="KGO75329.1"/>
    <property type="molecule type" value="Genomic_DNA"/>
</dbReference>
<dbReference type="HOGENOM" id="CLU_2469803_0_0_1"/>
<proteinExistence type="predicted"/>
<dbReference type="OrthoDB" id="5332281at2759"/>
<name>A0A0A2L5S8_PENIT</name>
<comment type="caution">
    <text evidence="1">The sequence shown here is derived from an EMBL/GenBank/DDBJ whole genome shotgun (WGS) entry which is preliminary data.</text>
</comment>
<dbReference type="Proteomes" id="UP000030104">
    <property type="component" value="Unassembled WGS sequence"/>
</dbReference>
<protein>
    <submittedName>
        <fullName evidence="1">Uncharacterized protein</fullName>
    </submittedName>
</protein>
<reference evidence="1 2" key="1">
    <citation type="journal article" date="2015" name="Mol. Plant Microbe Interact.">
        <title>Genome, transcriptome, and functional analyses of Penicillium expansum provide new insights into secondary metabolism and pathogenicity.</title>
        <authorList>
            <person name="Ballester A.R."/>
            <person name="Marcet-Houben M."/>
            <person name="Levin E."/>
            <person name="Sela N."/>
            <person name="Selma-Lazaro C."/>
            <person name="Carmona L."/>
            <person name="Wisniewski M."/>
            <person name="Droby S."/>
            <person name="Gonzalez-Candelas L."/>
            <person name="Gabaldon T."/>
        </authorList>
    </citation>
    <scope>NUCLEOTIDE SEQUENCE [LARGE SCALE GENOMIC DNA]</scope>
    <source>
        <strain evidence="1 2">PHI-1</strain>
    </source>
</reference>
<gene>
    <name evidence="1" type="ORF">PITC_001830</name>
</gene>
<accession>A0A0A2L5S8</accession>